<dbReference type="RefSeq" id="WP_386667583.1">
    <property type="nucleotide sequence ID" value="NZ_JBHLTG010000002.1"/>
</dbReference>
<gene>
    <name evidence="2" type="ORF">ACFFGH_09415</name>
</gene>
<accession>A0ABV6RM56</accession>
<keyword evidence="1" id="KW-0812">Transmembrane</keyword>
<comment type="caution">
    <text evidence="2">The sequence shown here is derived from an EMBL/GenBank/DDBJ whole genome shotgun (WGS) entry which is preliminary data.</text>
</comment>
<evidence type="ECO:0000313" key="3">
    <source>
        <dbReference type="Proteomes" id="UP001589896"/>
    </source>
</evidence>
<dbReference type="Proteomes" id="UP001589896">
    <property type="component" value="Unassembled WGS sequence"/>
</dbReference>
<proteinExistence type="predicted"/>
<protein>
    <submittedName>
        <fullName evidence="2">Uncharacterized protein</fullName>
    </submittedName>
</protein>
<evidence type="ECO:0000256" key="1">
    <source>
        <dbReference type="SAM" id="Phobius"/>
    </source>
</evidence>
<name>A0ABV6RM56_9GAMM</name>
<keyword evidence="3" id="KW-1185">Reference proteome</keyword>
<keyword evidence="1" id="KW-0472">Membrane</keyword>
<feature type="transmembrane region" description="Helical" evidence="1">
    <location>
        <begin position="35"/>
        <end position="55"/>
    </location>
</feature>
<keyword evidence="1" id="KW-1133">Transmembrane helix</keyword>
<organism evidence="2 3">
    <name type="scientific">Lysobacter korlensis</name>
    <dbReference type="NCBI Taxonomy" id="553636"/>
    <lineage>
        <taxon>Bacteria</taxon>
        <taxon>Pseudomonadati</taxon>
        <taxon>Pseudomonadota</taxon>
        <taxon>Gammaproteobacteria</taxon>
        <taxon>Lysobacterales</taxon>
        <taxon>Lysobacteraceae</taxon>
        <taxon>Lysobacter</taxon>
    </lineage>
</organism>
<evidence type="ECO:0000313" key="2">
    <source>
        <dbReference type="EMBL" id="MFC0678060.1"/>
    </source>
</evidence>
<dbReference type="EMBL" id="JBHLTG010000002">
    <property type="protein sequence ID" value="MFC0678060.1"/>
    <property type="molecule type" value="Genomic_DNA"/>
</dbReference>
<reference evidence="2 3" key="1">
    <citation type="submission" date="2024-09" db="EMBL/GenBank/DDBJ databases">
        <authorList>
            <person name="Sun Q."/>
            <person name="Mori K."/>
        </authorList>
    </citation>
    <scope>NUCLEOTIDE SEQUENCE [LARGE SCALE GENOMIC DNA]</scope>
    <source>
        <strain evidence="2 3">KCTC 23076</strain>
    </source>
</reference>
<sequence length="60" mass="6329">MKLFTGLAGLALLGLGVIAAVAGLLVTDRALQANLYPIGFVFIGLGVIVLTYWVVPRRSE</sequence>